<dbReference type="Proteomes" id="UP000519439">
    <property type="component" value="Unassembled WGS sequence"/>
</dbReference>
<name>A0A7W6ICV7_9HYPH</name>
<dbReference type="InterPro" id="IPR056209">
    <property type="entry name" value="SU10_adaptor"/>
</dbReference>
<reference evidence="1 2" key="1">
    <citation type="submission" date="2020-08" db="EMBL/GenBank/DDBJ databases">
        <title>Genomic Encyclopedia of Type Strains, Phase IV (KMG-IV): sequencing the most valuable type-strain genomes for metagenomic binning, comparative biology and taxonomic classification.</title>
        <authorList>
            <person name="Goeker M."/>
        </authorList>
    </citation>
    <scope>NUCLEOTIDE SEQUENCE [LARGE SCALE GENOMIC DNA]</scope>
    <source>
        <strain evidence="1 2">DSM 15743</strain>
    </source>
</reference>
<dbReference type="EMBL" id="JACIDC010000002">
    <property type="protein sequence ID" value="MBB4039110.1"/>
    <property type="molecule type" value="Genomic_DNA"/>
</dbReference>
<comment type="caution">
    <text evidence="1">The sequence shown here is derived from an EMBL/GenBank/DDBJ whole genome shotgun (WGS) entry which is preliminary data.</text>
</comment>
<gene>
    <name evidence="1" type="ORF">GGR34_000745</name>
</gene>
<evidence type="ECO:0000313" key="1">
    <source>
        <dbReference type="EMBL" id="MBB4039110.1"/>
    </source>
</evidence>
<dbReference type="Pfam" id="PF24175">
    <property type="entry name" value="SU10_adaptor"/>
    <property type="match status" value="1"/>
</dbReference>
<evidence type="ECO:0000313" key="2">
    <source>
        <dbReference type="Proteomes" id="UP000519439"/>
    </source>
</evidence>
<accession>A0A7W6ICV7</accession>
<organism evidence="1 2">
    <name type="scientific">Microvirga flocculans</name>
    <dbReference type="NCBI Taxonomy" id="217168"/>
    <lineage>
        <taxon>Bacteria</taxon>
        <taxon>Pseudomonadati</taxon>
        <taxon>Pseudomonadota</taxon>
        <taxon>Alphaproteobacteria</taxon>
        <taxon>Hyphomicrobiales</taxon>
        <taxon>Methylobacteriaceae</taxon>
        <taxon>Microvirga</taxon>
    </lineage>
</organism>
<sequence>MNYGELQTLFRSRLNRRDVTPTQVQDFIKTSIQRTQRLLRTPGSEVATEVTITDEYNGFAIPGDFLQLVALIADDDHEIIRTNLTNALRRSKNQGSPRVFARNRDKLVLGPRPLPGSIITIVYHADFSALYDATDENWLTQIAPDVIINGALEDACTHFNDPRADRFETKFTQGIVDLNLMAQADETTNASVEPGYSLDYASEEGF</sequence>
<proteinExistence type="predicted"/>
<keyword evidence="2" id="KW-1185">Reference proteome</keyword>
<dbReference type="AlphaFoldDB" id="A0A7W6ICV7"/>
<protein>
    <submittedName>
        <fullName evidence="1">Uncharacterized protein</fullName>
    </submittedName>
</protein>
<dbReference type="RefSeq" id="WP_027314941.1">
    <property type="nucleotide sequence ID" value="NZ_JACIDC010000002.1"/>
</dbReference>